<evidence type="ECO:0000256" key="1">
    <source>
        <dbReference type="ARBA" id="ARBA00004167"/>
    </source>
</evidence>
<keyword evidence="2 5" id="KW-0812">Transmembrane</keyword>
<dbReference type="OrthoDB" id="9811276at2"/>
<evidence type="ECO:0000256" key="3">
    <source>
        <dbReference type="ARBA" id="ARBA00022989"/>
    </source>
</evidence>
<name>A0A316AQ85_9BACT</name>
<dbReference type="GO" id="GO:0009306">
    <property type="term" value="P:protein secretion"/>
    <property type="evidence" value="ECO:0007669"/>
    <property type="project" value="InterPro"/>
</dbReference>
<organism evidence="7 8">
    <name type="scientific">Dyadobacter jejuensis</name>
    <dbReference type="NCBI Taxonomy" id="1082580"/>
    <lineage>
        <taxon>Bacteria</taxon>
        <taxon>Pseudomonadati</taxon>
        <taxon>Bacteroidota</taxon>
        <taxon>Cytophagia</taxon>
        <taxon>Cytophagales</taxon>
        <taxon>Spirosomataceae</taxon>
        <taxon>Dyadobacter</taxon>
    </lineage>
</organism>
<feature type="domain" description="Translocation and assembly module TamB C-terminal" evidence="6">
    <location>
        <begin position="1185"/>
        <end position="1608"/>
    </location>
</feature>
<keyword evidence="4 5" id="KW-0472">Membrane</keyword>
<dbReference type="EMBL" id="QGDT01000002">
    <property type="protein sequence ID" value="PWJ59586.1"/>
    <property type="molecule type" value="Genomic_DNA"/>
</dbReference>
<keyword evidence="8" id="KW-1185">Reference proteome</keyword>
<evidence type="ECO:0000256" key="2">
    <source>
        <dbReference type="ARBA" id="ARBA00022692"/>
    </source>
</evidence>
<dbReference type="PANTHER" id="PTHR36985">
    <property type="entry name" value="TRANSLOCATION AND ASSEMBLY MODULE SUBUNIT TAMB"/>
    <property type="match status" value="1"/>
</dbReference>
<evidence type="ECO:0000256" key="4">
    <source>
        <dbReference type="ARBA" id="ARBA00023136"/>
    </source>
</evidence>
<feature type="transmembrane region" description="Helical" evidence="5">
    <location>
        <begin position="7"/>
        <end position="26"/>
    </location>
</feature>
<sequence>MNKVLKVLAIVILTLLLLLGIIIYGIQTPFGQNLLTTQINTFLRKKLRSDVNIEKIRFDIPDWIVLEGVFFADMKGDTLLSGQKIRIDLDMYRLIQGDIGINTVEVAGLTANIYRTLPDTTFNFQFIVDAFAGEPTAPDTAASEPLNMRLDKIILKNIQLSYRDAVIGTDAKTHIDSAYVGFDAFNPTTSTYHPTHLFLRNSEASLRLYEALAQPEAAAPAAPSDPADSLNINLGDIDIQKFKWSFIDETSGINNGVNIGRLKGHVNKVYVAGQYVDLKEVALEDMTAFVELEKRLAKAPVKDTIPAQAPTPGWTAKVGNLTLANNGLRYDDFNQPAQAKGMDYNHINITNLHIQLNDFIFSDANIAGQLKSAKFRDKSGFKIESFRTNFAYGVKQTYLKNLLLTTGNTTLRDEMILKYKNIDELTTDPSKVQVSLNLKDSKVGFGDILYLVPDLVESPPFDKNPNGSLSATARVEGTVDNLQIAKANFKLNDGTILDLNGRIQGLPDTDKLGLNLSLNQFSTTKADLLQLLPDSTLPASIELPDSLALTGAIAGDMSNMNLSTNIVSTYGNGTFTGNLKNITDSIRAEYDGELAFQDFDLGKLLKQPPQEMGKLTLNTQVVGTGYALSSMRADLTGTVQSASIKGYTYNNLTLQGGINQGKAQLDAQIKDTNIDLQVNGQADISQEYPTAAATVNVDNLDLTALNLYADSLAIKGNIKIDFQSTNPDNPKGTIDVANLVLTHRGRPIGLDSMHVAMLDSASLKKVIVQSPILKLDLQGNYQYETLADAVFTEVGKHLKVPELAYTEIQEPTDFTLNATLTNHPAIQIFVPELQEMNTIKLEAKLNNQIDSSLIATLSAPLVSYDSLRTEGMNLKFYSESQQAGLQTTLKQLSTGGFRMQNASLEADIADNNLVYDFTVRDSVQKDRHSLKGKIAIAGSHYSLSFRDGLLLDYQPWQAPSEGTIEYAPDSLWVRNIAFLRNQQALRINSTDSLPNSPLAITMDQIALGPLVTAVTQDSTLMGGTLNGDLELKNYLTTPLFTGTFDIEKLAVMQIPLGKLQVKADNERENDIAIALSLKGEGNDANLDGHYNIKEEQALNFTLDLKSFSGKTVEAFSFGELQRASGSLSGKTTITGSTDNPRLNGALHFNEFAFNVTQLGSRYRLADQNIQFKDQNILFNNFILKDSLDQALRVNGNVSIATLPDVGYDLKVDTKNFVALNSTQKDNEMFYGKALINADLRVKGKGSNSVIDGDVKINSGSNITFVMTDDVTEAGDARVGVIEFVDMSDSTQKAQTQKVETNKAITTDFATEITVDLDVDDKSQFTVVLDELNGDNIKLKGNAQLTAGVAPNGQVYLLGAYDVTEGTYDITLEILKRKFDIVKGSNLIWSGDPMKADLNITAAYTVMVDPGSISTNLVGGRKVPIDVQIIITGNLTNPNITFQVVPSKDVSTDLAKEITNQPFWLNMSNSPSEVNKQAFALLITNRFITDQSSKGVNINSSAEAIARQSVSQLLSDQLNNLAGDLVKGVDVDLDLNSTTDQTAGARTDLNVGVSKAFLNDRLKISVGKNFELENQNGSSGSSEVFDNIALDYSLSRDGRYLFRAFRKNQYQSILEGFIIETGVSFIVTADYDLLQEFFKRQQDEK</sequence>
<proteinExistence type="predicted"/>
<dbReference type="GO" id="GO:0005886">
    <property type="term" value="C:plasma membrane"/>
    <property type="evidence" value="ECO:0007669"/>
    <property type="project" value="InterPro"/>
</dbReference>
<evidence type="ECO:0000259" key="6">
    <source>
        <dbReference type="Pfam" id="PF04357"/>
    </source>
</evidence>
<dbReference type="PANTHER" id="PTHR36985:SF1">
    <property type="entry name" value="TRANSLOCATION AND ASSEMBLY MODULE SUBUNIT TAMB"/>
    <property type="match status" value="1"/>
</dbReference>
<dbReference type="Proteomes" id="UP000245880">
    <property type="component" value="Unassembled WGS sequence"/>
</dbReference>
<evidence type="ECO:0000313" key="7">
    <source>
        <dbReference type="EMBL" id="PWJ59586.1"/>
    </source>
</evidence>
<dbReference type="InterPro" id="IPR007452">
    <property type="entry name" value="TamB_C"/>
</dbReference>
<gene>
    <name evidence="7" type="ORF">CLV98_102420</name>
</gene>
<comment type="subcellular location">
    <subcellularLocation>
        <location evidence="1">Membrane</location>
        <topology evidence="1">Single-pass membrane protein</topology>
    </subcellularLocation>
</comment>
<keyword evidence="3 5" id="KW-1133">Transmembrane helix</keyword>
<protein>
    <submittedName>
        <fullName evidence="7">Autotransporter translocation and assembly factor TamB</fullName>
    </submittedName>
</protein>
<comment type="caution">
    <text evidence="7">The sequence shown here is derived from an EMBL/GenBank/DDBJ whole genome shotgun (WGS) entry which is preliminary data.</text>
</comment>
<accession>A0A316AQ85</accession>
<reference evidence="7 8" key="1">
    <citation type="submission" date="2018-03" db="EMBL/GenBank/DDBJ databases">
        <title>Genomic Encyclopedia of Archaeal and Bacterial Type Strains, Phase II (KMG-II): from individual species to whole genera.</title>
        <authorList>
            <person name="Goeker M."/>
        </authorList>
    </citation>
    <scope>NUCLEOTIDE SEQUENCE [LARGE SCALE GENOMIC DNA]</scope>
    <source>
        <strain evidence="7 8">DSM 100346</strain>
    </source>
</reference>
<evidence type="ECO:0000256" key="5">
    <source>
        <dbReference type="SAM" id="Phobius"/>
    </source>
</evidence>
<dbReference type="Pfam" id="PF04357">
    <property type="entry name" value="TamB"/>
    <property type="match status" value="1"/>
</dbReference>
<evidence type="ECO:0000313" key="8">
    <source>
        <dbReference type="Proteomes" id="UP000245880"/>
    </source>
</evidence>
<dbReference type="RefSeq" id="WP_109673435.1">
    <property type="nucleotide sequence ID" value="NZ_QGDT01000002.1"/>
</dbReference>